<reference evidence="3" key="1">
    <citation type="journal article" date="2013" name="Genome Announc.">
        <title>First genome sequence of a syntrophic acetate-oxidizing bacterium, Tepidanaerobacter acetatoxydans strain Re1.</title>
        <authorList>
            <person name="Manzoor S."/>
            <person name="Bongcam-Rudloff E."/>
            <person name="Schnurer A."/>
            <person name="Muller B."/>
        </authorList>
    </citation>
    <scope>NUCLEOTIDE SEQUENCE [LARGE SCALE GENOMIC DNA]</scope>
    <source>
        <strain evidence="3">Re1</strain>
    </source>
</reference>
<organism evidence="2 3">
    <name type="scientific">Tepidanaerobacter acetatoxydans (strain DSM 21804 / JCM 16047 / Re1)</name>
    <dbReference type="NCBI Taxonomy" id="1209989"/>
    <lineage>
        <taxon>Bacteria</taxon>
        <taxon>Bacillati</taxon>
        <taxon>Bacillota</taxon>
        <taxon>Clostridia</taxon>
        <taxon>Thermosediminibacterales</taxon>
        <taxon>Tepidanaerobacteraceae</taxon>
        <taxon>Tepidanaerobacter</taxon>
    </lineage>
</organism>
<keyword evidence="1" id="KW-0472">Membrane</keyword>
<keyword evidence="1" id="KW-1133">Transmembrane helix</keyword>
<dbReference type="Proteomes" id="UP000010802">
    <property type="component" value="Chromosome"/>
</dbReference>
<dbReference type="HOGENOM" id="CLU_1785951_0_0_9"/>
<evidence type="ECO:0000313" key="3">
    <source>
        <dbReference type="Proteomes" id="UP000010802"/>
    </source>
</evidence>
<sequence>MIDNRGYALVVVLFVSAIIFALGAAVLNMSTNEYLMSCYARDYTMAYYLAEGGVQEALSILKDNPAYTPGTNWNTMGEGQYKVKISSKQGGDSILITSTGKVRKAEVVLNVNAKLYIEIDEEVYPDPPHRNVEIQILSWHCEGPI</sequence>
<dbReference type="KEGG" id="tep:TepRe1_2346"/>
<name>F4LT59_TEPAE</name>
<evidence type="ECO:0008006" key="4">
    <source>
        <dbReference type="Google" id="ProtNLM"/>
    </source>
</evidence>
<feature type="transmembrane region" description="Helical" evidence="1">
    <location>
        <begin position="6"/>
        <end position="27"/>
    </location>
</feature>
<dbReference type="RefSeq" id="WP_013779378.1">
    <property type="nucleotide sequence ID" value="NC_015519.1"/>
</dbReference>
<evidence type="ECO:0000256" key="1">
    <source>
        <dbReference type="SAM" id="Phobius"/>
    </source>
</evidence>
<protein>
    <recommendedName>
        <fullName evidence="4">Type 4 fimbrial biogenesis protein PilX N-terminal domain-containing protein</fullName>
    </recommendedName>
</protein>
<dbReference type="AlphaFoldDB" id="F4LT59"/>
<accession>L0S291</accession>
<keyword evidence="1" id="KW-0812">Transmembrane</keyword>
<proteinExistence type="predicted"/>
<dbReference type="eggNOG" id="COG4726">
    <property type="taxonomic scope" value="Bacteria"/>
</dbReference>
<dbReference type="EMBL" id="HF563609">
    <property type="protein sequence ID" value="CCP27385.1"/>
    <property type="molecule type" value="Genomic_DNA"/>
</dbReference>
<gene>
    <name evidence="2" type="ordered locus">TEPIRE1_2522</name>
</gene>
<dbReference type="PATRIC" id="fig|1209989.3.peg.2904"/>
<dbReference type="STRING" id="1209989.TepRe1_2346"/>
<accession>F4LT59</accession>
<evidence type="ECO:0000313" key="2">
    <source>
        <dbReference type="EMBL" id="CCP27385.1"/>
    </source>
</evidence>
<dbReference type="OrthoDB" id="1729963at2"/>
<keyword evidence="3" id="KW-1185">Reference proteome</keyword>
<dbReference type="KEGG" id="tae:TepiRe1_2522"/>